<dbReference type="Proteomes" id="UP000036780">
    <property type="component" value="Unassembled WGS sequence"/>
</dbReference>
<dbReference type="InterPro" id="IPR036388">
    <property type="entry name" value="WH-like_DNA-bd_sf"/>
</dbReference>
<feature type="domain" description="YhfZ helix-turn-helix" evidence="1">
    <location>
        <begin position="28"/>
        <end position="74"/>
    </location>
</feature>
<dbReference type="Gene3D" id="3.40.190.10">
    <property type="entry name" value="Periplasmic binding protein-like II"/>
    <property type="match status" value="2"/>
</dbReference>
<feature type="domain" description="Uncharacterised protein YhfZ C-terminal" evidence="2">
    <location>
        <begin position="81"/>
        <end position="310"/>
    </location>
</feature>
<comment type="caution">
    <text evidence="3">The sequence shown here is derived from an EMBL/GenBank/DDBJ whole genome shotgun (WGS) entry which is preliminary data.</text>
</comment>
<dbReference type="InterPro" id="IPR032791">
    <property type="entry name" value="YhfZ_C"/>
</dbReference>
<proteinExistence type="predicted"/>
<dbReference type="PATRIC" id="fig|1473.5.peg.1974"/>
<dbReference type="Pfam" id="PF14502">
    <property type="entry name" value="HTH_41"/>
    <property type="match status" value="1"/>
</dbReference>
<dbReference type="EMBL" id="LGTO01000007">
    <property type="protein sequence ID" value="KNE19980.1"/>
    <property type="molecule type" value="Genomic_DNA"/>
</dbReference>
<name>A0A0L0QMY5_VIRPA</name>
<dbReference type="SUPFAM" id="SSF46785">
    <property type="entry name" value="Winged helix' DNA-binding domain"/>
    <property type="match status" value="1"/>
</dbReference>
<dbReference type="GeneID" id="66870905"/>
<dbReference type="RefSeq" id="WP_050352546.1">
    <property type="nucleotide sequence ID" value="NZ_CP073011.1"/>
</dbReference>
<keyword evidence="4" id="KW-1185">Reference proteome</keyword>
<evidence type="ECO:0000313" key="4">
    <source>
        <dbReference type="Proteomes" id="UP000036780"/>
    </source>
</evidence>
<dbReference type="Gene3D" id="1.10.10.10">
    <property type="entry name" value="Winged helix-like DNA-binding domain superfamily/Winged helix DNA-binding domain"/>
    <property type="match status" value="1"/>
</dbReference>
<protein>
    <submittedName>
        <fullName evidence="3">Transcriptional regulator</fullName>
    </submittedName>
</protein>
<evidence type="ECO:0000313" key="3">
    <source>
        <dbReference type="EMBL" id="KNE19980.1"/>
    </source>
</evidence>
<evidence type="ECO:0000259" key="2">
    <source>
        <dbReference type="Pfam" id="PF14503"/>
    </source>
</evidence>
<dbReference type="NCBIfam" id="NF041241">
    <property type="entry name" value="YhfZ_full"/>
    <property type="match status" value="1"/>
</dbReference>
<accession>A0A0L0QMY5</accession>
<dbReference type="SUPFAM" id="SSF53850">
    <property type="entry name" value="Periplasmic binding protein-like II"/>
    <property type="match status" value="1"/>
</dbReference>
<sequence length="310" mass="34683">MSRIWESLFSKNGLAAREIAKKLLLLDEGGRIPKVSDLAQELGIGNGTVQGALKVLEKLHAIKLDARGHLGTFLRKKDTILLKEIAGVGKLVGAMPLPYSAMYEGLATGIIEVSETIVNNIDLVYMRGSKQRLESLKARRSDFVVMSQLAAETEMEQEDNLEIIVNFGANTYVSTHQVFFSNKQHTKIEDGMRIGIDYTSVDQSQLTLLECEGYTVSFVPVNYMQLFDMLLNEHIDAAVWNADENRSKETFTTGEFQSHKASALALKASTAVILVEKDREDVHSAIKELDKDRILEIQQKVINKEKLPHY</sequence>
<dbReference type="Pfam" id="PF14503">
    <property type="entry name" value="YhfZ_C"/>
    <property type="match status" value="1"/>
</dbReference>
<dbReference type="InterPro" id="IPR036390">
    <property type="entry name" value="WH_DNA-bd_sf"/>
</dbReference>
<dbReference type="OrthoDB" id="147067at2"/>
<reference evidence="4" key="1">
    <citation type="submission" date="2015-07" db="EMBL/GenBank/DDBJ databases">
        <title>Fjat-10053 dsm26.</title>
        <authorList>
            <person name="Liu B."/>
            <person name="Wang J."/>
            <person name="Zhu Y."/>
            <person name="Liu G."/>
            <person name="Chen Q."/>
            <person name="Chen Z."/>
            <person name="Lan J."/>
            <person name="Che J."/>
            <person name="Ge C."/>
            <person name="Shi H."/>
            <person name="Pan Z."/>
            <person name="Liu X."/>
        </authorList>
    </citation>
    <scope>NUCLEOTIDE SEQUENCE [LARGE SCALE GENOMIC DNA]</scope>
    <source>
        <strain evidence="4">DSM 26</strain>
    </source>
</reference>
<evidence type="ECO:0000259" key="1">
    <source>
        <dbReference type="Pfam" id="PF14502"/>
    </source>
</evidence>
<dbReference type="AlphaFoldDB" id="A0A0L0QMY5"/>
<gene>
    <name evidence="3" type="ORF">AFK71_16395</name>
</gene>
<dbReference type="InterPro" id="IPR041444">
    <property type="entry name" value="HTH_41"/>
</dbReference>
<organism evidence="3 4">
    <name type="scientific">Virgibacillus pantothenticus</name>
    <dbReference type="NCBI Taxonomy" id="1473"/>
    <lineage>
        <taxon>Bacteria</taxon>
        <taxon>Bacillati</taxon>
        <taxon>Bacillota</taxon>
        <taxon>Bacilli</taxon>
        <taxon>Bacillales</taxon>
        <taxon>Bacillaceae</taxon>
        <taxon>Virgibacillus</taxon>
    </lineage>
</organism>